<dbReference type="Gene3D" id="1.10.260.40">
    <property type="entry name" value="lambda repressor-like DNA-binding domains"/>
    <property type="match status" value="1"/>
</dbReference>
<feature type="domain" description="HTH cro/C1-type" evidence="1">
    <location>
        <begin position="21"/>
        <end position="75"/>
    </location>
</feature>
<dbReference type="CDD" id="cd00093">
    <property type="entry name" value="HTH_XRE"/>
    <property type="match status" value="1"/>
</dbReference>
<dbReference type="OrthoDB" id="3197212at2"/>
<sequence length="85" mass="9614">MSENVDREYVIRGAQSFGMALREFRLRRGVTQAELAKTSGLHRSYLSELERGSTTEAVRYLVLACRALDLEIVVRPREGTRKDGA</sequence>
<dbReference type="InterPro" id="IPR001387">
    <property type="entry name" value="Cro/C1-type_HTH"/>
</dbReference>
<accession>A0A0D8HI66</accession>
<dbReference type="SMART" id="SM00530">
    <property type="entry name" value="HTH_XRE"/>
    <property type="match status" value="1"/>
</dbReference>
<dbReference type="InterPro" id="IPR010982">
    <property type="entry name" value="Lambda_DNA-bd_dom_sf"/>
</dbReference>
<gene>
    <name evidence="2" type="ORF">AXFE_16040</name>
</gene>
<dbReference type="GO" id="GO:0003677">
    <property type="term" value="F:DNA binding"/>
    <property type="evidence" value="ECO:0007669"/>
    <property type="project" value="InterPro"/>
</dbReference>
<proteinExistence type="predicted"/>
<evidence type="ECO:0000313" key="2">
    <source>
        <dbReference type="EMBL" id="KJF17544.1"/>
    </source>
</evidence>
<protein>
    <submittedName>
        <fullName evidence="2">Anaerobic benzoate catabolism transcriptional regulator</fullName>
    </submittedName>
</protein>
<dbReference type="SUPFAM" id="SSF47413">
    <property type="entry name" value="lambda repressor-like DNA-binding domains"/>
    <property type="match status" value="1"/>
</dbReference>
<dbReference type="RefSeq" id="WP_052605321.1">
    <property type="nucleotide sequence ID" value="NZ_JXYS01000036.1"/>
</dbReference>
<dbReference type="EMBL" id="JXYS01000036">
    <property type="protein sequence ID" value="KJF17544.1"/>
    <property type="molecule type" value="Genomic_DNA"/>
</dbReference>
<evidence type="ECO:0000313" key="3">
    <source>
        <dbReference type="Proteomes" id="UP000032360"/>
    </source>
</evidence>
<name>A0A0D8HI66_9ACTN</name>
<organism evidence="2 3">
    <name type="scientific">Acidithrix ferrooxidans</name>
    <dbReference type="NCBI Taxonomy" id="1280514"/>
    <lineage>
        <taxon>Bacteria</taxon>
        <taxon>Bacillati</taxon>
        <taxon>Actinomycetota</taxon>
        <taxon>Acidimicrobiia</taxon>
        <taxon>Acidimicrobiales</taxon>
        <taxon>Acidimicrobiaceae</taxon>
        <taxon>Acidithrix</taxon>
    </lineage>
</organism>
<dbReference type="PROSITE" id="PS50943">
    <property type="entry name" value="HTH_CROC1"/>
    <property type="match status" value="1"/>
</dbReference>
<dbReference type="AlphaFoldDB" id="A0A0D8HI66"/>
<dbReference type="STRING" id="1280514.AXFE_16040"/>
<dbReference type="Proteomes" id="UP000032360">
    <property type="component" value="Unassembled WGS sequence"/>
</dbReference>
<dbReference type="Pfam" id="PF01381">
    <property type="entry name" value="HTH_3"/>
    <property type="match status" value="1"/>
</dbReference>
<reference evidence="2 3" key="1">
    <citation type="submission" date="2015-01" db="EMBL/GenBank/DDBJ databases">
        <title>Draft genome of the acidophilic iron oxidizer Acidithrix ferrooxidans strain Py-F3.</title>
        <authorList>
            <person name="Poehlein A."/>
            <person name="Eisen S."/>
            <person name="Schloemann M."/>
            <person name="Johnson B.D."/>
            <person name="Daniel R."/>
            <person name="Muehling M."/>
        </authorList>
    </citation>
    <scope>NUCLEOTIDE SEQUENCE [LARGE SCALE GENOMIC DNA]</scope>
    <source>
        <strain evidence="2 3">Py-F3</strain>
    </source>
</reference>
<evidence type="ECO:0000259" key="1">
    <source>
        <dbReference type="PROSITE" id="PS50943"/>
    </source>
</evidence>
<comment type="caution">
    <text evidence="2">The sequence shown here is derived from an EMBL/GenBank/DDBJ whole genome shotgun (WGS) entry which is preliminary data.</text>
</comment>
<keyword evidence="3" id="KW-1185">Reference proteome</keyword>